<evidence type="ECO:0000313" key="1">
    <source>
        <dbReference type="EMBL" id="KAG1363687.1"/>
    </source>
</evidence>
<dbReference type="Gene3D" id="1.25.10.10">
    <property type="entry name" value="Leucine-rich Repeat Variant"/>
    <property type="match status" value="1"/>
</dbReference>
<dbReference type="EMBL" id="CM017882">
    <property type="protein sequence ID" value="KAG1363687.1"/>
    <property type="molecule type" value="Genomic_DNA"/>
</dbReference>
<dbReference type="PANTHER" id="PTHR46700:SF1">
    <property type="entry name" value="ARM REPEAT SUPERFAMILY PROTEIN"/>
    <property type="match status" value="1"/>
</dbReference>
<dbReference type="SUPFAM" id="SSF48371">
    <property type="entry name" value="ARM repeat"/>
    <property type="match status" value="1"/>
</dbReference>
<dbReference type="OrthoDB" id="7537227at2759"/>
<protein>
    <submittedName>
        <fullName evidence="1">Putative U-box domain-containing protein 13</fullName>
    </submittedName>
</protein>
<accession>A0A8K0INV9</accession>
<dbReference type="InterPro" id="IPR016024">
    <property type="entry name" value="ARM-type_fold"/>
</dbReference>
<reference evidence="1" key="2">
    <citation type="submission" date="2019-07" db="EMBL/GenBank/DDBJ databases">
        <authorList>
            <person name="Yang Y."/>
            <person name="Bocs S."/>
            <person name="Baudouin L."/>
        </authorList>
    </citation>
    <scope>NUCLEOTIDE SEQUENCE</scope>
    <source>
        <tissue evidence="1">Spear leaf of Hainan Tall coconut</tissue>
    </source>
</reference>
<comment type="caution">
    <text evidence="1">The sequence shown here is derived from an EMBL/GenBank/DDBJ whole genome shotgun (WGS) entry which is preliminary data.</text>
</comment>
<dbReference type="InterPro" id="IPR011989">
    <property type="entry name" value="ARM-like"/>
</dbReference>
<sequence>MNRSERLVKLLQAKVSVVGSDEVETRWRIVVFEELQRMVGRLQFGGGDNVGGDRRKEVTREVKRLAKDDAEARRMLTMLGAIPPLARHDALRELFNLSIAAANTPYLIDTDIIPCLLAVVSDMEVSEWVLSVISNLVTMPEGQRAMS</sequence>
<dbReference type="Proteomes" id="UP000797356">
    <property type="component" value="Chromosome 11"/>
</dbReference>
<organism evidence="1 2">
    <name type="scientific">Cocos nucifera</name>
    <name type="common">Coconut palm</name>
    <dbReference type="NCBI Taxonomy" id="13894"/>
    <lineage>
        <taxon>Eukaryota</taxon>
        <taxon>Viridiplantae</taxon>
        <taxon>Streptophyta</taxon>
        <taxon>Embryophyta</taxon>
        <taxon>Tracheophyta</taxon>
        <taxon>Spermatophyta</taxon>
        <taxon>Magnoliopsida</taxon>
        <taxon>Liliopsida</taxon>
        <taxon>Arecaceae</taxon>
        <taxon>Arecoideae</taxon>
        <taxon>Cocoseae</taxon>
        <taxon>Attaleinae</taxon>
        <taxon>Cocos</taxon>
    </lineage>
</organism>
<reference evidence="1" key="1">
    <citation type="journal article" date="2017" name="Gigascience">
        <title>The genome draft of coconut (Cocos nucifera).</title>
        <authorList>
            <person name="Xiao Y."/>
            <person name="Xu P."/>
            <person name="Fan H."/>
            <person name="Baudouin L."/>
            <person name="Xia W."/>
            <person name="Bocs S."/>
            <person name="Xu J."/>
            <person name="Li Q."/>
            <person name="Guo A."/>
            <person name="Zhou L."/>
            <person name="Li J."/>
            <person name="Wu Y."/>
            <person name="Ma Z."/>
            <person name="Armero A."/>
            <person name="Issali A.E."/>
            <person name="Liu N."/>
            <person name="Peng M."/>
            <person name="Yang Y."/>
        </authorList>
    </citation>
    <scope>NUCLEOTIDE SEQUENCE</scope>
    <source>
        <tissue evidence="1">Spear leaf of Hainan Tall coconut</tissue>
    </source>
</reference>
<dbReference type="AlphaFoldDB" id="A0A8K0INV9"/>
<keyword evidence="2" id="KW-1185">Reference proteome</keyword>
<gene>
    <name evidence="1" type="ORF">COCNU_11G005140</name>
</gene>
<name>A0A8K0INV9_COCNU</name>
<evidence type="ECO:0000313" key="2">
    <source>
        <dbReference type="Proteomes" id="UP000797356"/>
    </source>
</evidence>
<proteinExistence type="predicted"/>
<dbReference type="PANTHER" id="PTHR46700">
    <property type="entry name" value="ARM REPEAT SUPERFAMILY PROTEIN"/>
    <property type="match status" value="1"/>
</dbReference>